<evidence type="ECO:0000256" key="5">
    <source>
        <dbReference type="ARBA" id="ARBA00023027"/>
    </source>
</evidence>
<feature type="binding site" evidence="13">
    <location>
        <position position="248"/>
    </location>
    <ligand>
        <name>sn-glycerol 3-phosphate</name>
        <dbReference type="ChEBI" id="CHEBI:57597"/>
    </ligand>
</feature>
<dbReference type="GO" id="GO:0046167">
    <property type="term" value="P:glycerol-3-phosphate biosynthetic process"/>
    <property type="evidence" value="ECO:0007669"/>
    <property type="project" value="UniProtKB-UniRule"/>
</dbReference>
<evidence type="ECO:0000256" key="16">
    <source>
        <dbReference type="PIRSR" id="PIRSR000114-3"/>
    </source>
</evidence>
<reference evidence="20 21" key="1">
    <citation type="submission" date="2019-03" db="EMBL/GenBank/DDBJ databases">
        <title>Genomic Encyclopedia of Type Strains, Phase IV (KMG-IV): sequencing the most valuable type-strain genomes for metagenomic binning, comparative biology and taxonomic classification.</title>
        <authorList>
            <person name="Goeker M."/>
        </authorList>
    </citation>
    <scope>NUCLEOTIDE SEQUENCE [LARGE SCALE GENOMIC DNA]</scope>
    <source>
        <strain evidence="20 21">DSM 23802</strain>
    </source>
</reference>
<feature type="binding site" evidence="13">
    <location>
        <position position="36"/>
    </location>
    <ligand>
        <name>NADPH</name>
        <dbReference type="ChEBI" id="CHEBI:57783"/>
    </ligand>
</feature>
<comment type="subcellular location">
    <subcellularLocation>
        <location evidence="13">Cytoplasm</location>
    </subcellularLocation>
</comment>
<feature type="active site" description="Proton acceptor" evidence="13 14">
    <location>
        <position position="195"/>
    </location>
</feature>
<sequence length="348" mass="38663">MGKNLSVAVIGAGSWGTALAMVLANNGIQVNLYTRREDQKEEINHQHKNQKYLPGIYLPVSIKADTDLQRVVHKKPFVILVVPSHVMRETVRSMKEMITEDMILIHATKGLEENTYKRMSELIHEELPHLHENQIMVLSGPSHAEEVSRRSPTTVVVSGKDLNLVEKGQDLFINKDFRVYTNTDLIGVEIAGSLKNIIALGAGLSDGLGFGDNAKAALITRGLAEITRLGIELGANPLTFLGLAGVGDLVVTCTSKHSRNWRAGYQLGKGEKLEQILQQMGMVVEGVKTTRVAFALSQHYQVRMPITSELYRVLFEGKSPKQAVEDLMGRVKTHEMEEIAFEQLLRFD</sequence>
<feature type="binding site" evidence="13">
    <location>
        <position position="52"/>
    </location>
    <ligand>
        <name>NADPH</name>
        <dbReference type="ChEBI" id="CHEBI:57783"/>
    </ligand>
</feature>
<dbReference type="GO" id="GO:0008654">
    <property type="term" value="P:phospholipid biosynthetic process"/>
    <property type="evidence" value="ECO:0007669"/>
    <property type="project" value="UniProtKB-KW"/>
</dbReference>
<dbReference type="Pfam" id="PF07479">
    <property type="entry name" value="NAD_Gly3P_dh_C"/>
    <property type="match status" value="1"/>
</dbReference>
<evidence type="ECO:0000256" key="14">
    <source>
        <dbReference type="PIRSR" id="PIRSR000114-1"/>
    </source>
</evidence>
<dbReference type="InterPro" id="IPR006168">
    <property type="entry name" value="G3P_DH_NAD-dep"/>
</dbReference>
<gene>
    <name evidence="13" type="primary">gpsA</name>
    <name evidence="20" type="ORF">EDD72_102173</name>
</gene>
<feature type="binding site" evidence="13">
    <location>
        <position position="142"/>
    </location>
    <ligand>
        <name>sn-glycerol 3-phosphate</name>
        <dbReference type="ChEBI" id="CHEBI:57597"/>
    </ligand>
</feature>
<dbReference type="GO" id="GO:0006650">
    <property type="term" value="P:glycerophospholipid metabolic process"/>
    <property type="evidence" value="ECO:0007669"/>
    <property type="project" value="UniProtKB-UniRule"/>
</dbReference>
<dbReference type="HAMAP" id="MF_00394">
    <property type="entry name" value="NAD_Glyc3P_dehydrog"/>
    <property type="match status" value="1"/>
</dbReference>
<keyword evidence="8 13" id="KW-1208">Phospholipid metabolism</keyword>
<feature type="binding site" evidence="16">
    <location>
        <position position="259"/>
    </location>
    <ligand>
        <name>NAD(+)</name>
        <dbReference type="ChEBI" id="CHEBI:57540"/>
    </ligand>
</feature>
<feature type="binding site" evidence="13">
    <location>
        <position position="259"/>
    </location>
    <ligand>
        <name>NADPH</name>
        <dbReference type="ChEBI" id="CHEBI:57783"/>
    </ligand>
</feature>
<dbReference type="NCBIfam" id="NF000941">
    <property type="entry name" value="PRK00094.1-3"/>
    <property type="match status" value="1"/>
</dbReference>
<feature type="binding site" evidence="13">
    <location>
        <position position="195"/>
    </location>
    <ligand>
        <name>sn-glycerol 3-phosphate</name>
        <dbReference type="ChEBI" id="CHEBI:57597"/>
    </ligand>
</feature>
<feature type="domain" description="Glycerol-3-phosphate dehydrogenase NAD-dependent C-terminal" evidence="19">
    <location>
        <begin position="184"/>
        <end position="325"/>
    </location>
</feature>
<feature type="binding site" evidence="15">
    <location>
        <position position="109"/>
    </location>
    <ligand>
        <name>substrate</name>
    </ligand>
</feature>
<feature type="binding site" evidence="13">
    <location>
        <position position="35"/>
    </location>
    <ligand>
        <name>NADPH</name>
        <dbReference type="ChEBI" id="CHEBI:57783"/>
    </ligand>
</feature>
<dbReference type="Gene3D" id="3.40.50.720">
    <property type="entry name" value="NAD(P)-binding Rossmann-like Domain"/>
    <property type="match status" value="1"/>
</dbReference>
<feature type="binding site" evidence="13">
    <location>
        <position position="283"/>
    </location>
    <ligand>
        <name>NADPH</name>
        <dbReference type="ChEBI" id="CHEBI:57783"/>
    </ligand>
</feature>
<keyword evidence="13" id="KW-0547">Nucleotide-binding</keyword>
<feature type="binding site" evidence="15">
    <location>
        <begin position="259"/>
        <end position="260"/>
    </location>
    <ligand>
        <name>substrate</name>
    </ligand>
</feature>
<evidence type="ECO:0000256" key="8">
    <source>
        <dbReference type="ARBA" id="ARBA00023264"/>
    </source>
</evidence>
<feature type="binding site" evidence="13">
    <location>
        <position position="258"/>
    </location>
    <ligand>
        <name>sn-glycerol 3-phosphate</name>
        <dbReference type="ChEBI" id="CHEBI:57597"/>
    </ligand>
</feature>
<dbReference type="InterPro" id="IPR008927">
    <property type="entry name" value="6-PGluconate_DH-like_C_sf"/>
</dbReference>
<keyword evidence="7 13" id="KW-0594">Phospholipid biosynthesis</keyword>
<dbReference type="Gene3D" id="1.10.1040.10">
    <property type="entry name" value="N-(1-d-carboxylethyl)-l-norvaline Dehydrogenase, domain 2"/>
    <property type="match status" value="1"/>
</dbReference>
<dbReference type="UniPathway" id="UPA00940"/>
<dbReference type="NCBIfam" id="NF000942">
    <property type="entry name" value="PRK00094.1-4"/>
    <property type="match status" value="1"/>
</dbReference>
<evidence type="ECO:0000256" key="7">
    <source>
        <dbReference type="ARBA" id="ARBA00023209"/>
    </source>
</evidence>
<dbReference type="SUPFAM" id="SSF48179">
    <property type="entry name" value="6-phosphogluconate dehydrogenase C-terminal domain-like"/>
    <property type="match status" value="1"/>
</dbReference>
<keyword evidence="5 13" id="KW-0520">NAD</keyword>
<dbReference type="RefSeq" id="WP_132766990.1">
    <property type="nucleotide sequence ID" value="NZ_SMAB01000002.1"/>
</dbReference>
<feature type="binding site" evidence="16">
    <location>
        <position position="144"/>
    </location>
    <ligand>
        <name>NAD(+)</name>
        <dbReference type="ChEBI" id="CHEBI:57540"/>
    </ligand>
</feature>
<dbReference type="GO" id="GO:0005975">
    <property type="term" value="P:carbohydrate metabolic process"/>
    <property type="evidence" value="ECO:0007669"/>
    <property type="project" value="InterPro"/>
</dbReference>
<dbReference type="InterPro" id="IPR013328">
    <property type="entry name" value="6PGD_dom2"/>
</dbReference>
<dbReference type="FunFam" id="3.40.50.720:FF:000019">
    <property type="entry name" value="Glycerol-3-phosphate dehydrogenase [NAD(P)+]"/>
    <property type="match status" value="1"/>
</dbReference>
<accession>A0A4R3KKV6</accession>
<dbReference type="InterPro" id="IPR011128">
    <property type="entry name" value="G3P_DH_NAD-dep_N"/>
</dbReference>
<dbReference type="GO" id="GO:0141153">
    <property type="term" value="F:glycerol-3-phosphate dehydrogenase (NADP+) activity"/>
    <property type="evidence" value="ECO:0007669"/>
    <property type="project" value="RHEA"/>
</dbReference>
<organism evidence="20 21">
    <name type="scientific">Tepidibacillus fermentans</name>
    <dbReference type="NCBI Taxonomy" id="1281767"/>
    <lineage>
        <taxon>Bacteria</taxon>
        <taxon>Bacillati</taxon>
        <taxon>Bacillota</taxon>
        <taxon>Bacilli</taxon>
        <taxon>Bacillales</taxon>
        <taxon>Bacillaceae</taxon>
        <taxon>Tepidibacillus</taxon>
    </lineage>
</organism>
<dbReference type="SUPFAM" id="SSF51735">
    <property type="entry name" value="NAD(P)-binding Rossmann-fold domains"/>
    <property type="match status" value="1"/>
</dbReference>
<dbReference type="GO" id="GO:0046168">
    <property type="term" value="P:glycerol-3-phosphate catabolic process"/>
    <property type="evidence" value="ECO:0007669"/>
    <property type="project" value="InterPro"/>
</dbReference>
<keyword evidence="6 13" id="KW-0443">Lipid metabolism</keyword>
<keyword evidence="2 13" id="KW-0444">Lipid biosynthesis</keyword>
<dbReference type="FunFam" id="1.10.1040.10:FF:000001">
    <property type="entry name" value="Glycerol-3-phosphate dehydrogenase [NAD(P)+]"/>
    <property type="match status" value="1"/>
</dbReference>
<dbReference type="EMBL" id="SMAB01000002">
    <property type="protein sequence ID" value="TCS84130.1"/>
    <property type="molecule type" value="Genomic_DNA"/>
</dbReference>
<feature type="binding site" evidence="13">
    <location>
        <position position="144"/>
    </location>
    <ligand>
        <name>NADPH</name>
        <dbReference type="ChEBI" id="CHEBI:57783"/>
    </ligand>
</feature>
<evidence type="ECO:0000313" key="20">
    <source>
        <dbReference type="EMBL" id="TCS84130.1"/>
    </source>
</evidence>
<feature type="binding site" evidence="13">
    <location>
        <position position="15"/>
    </location>
    <ligand>
        <name>NADPH</name>
        <dbReference type="ChEBI" id="CHEBI:57783"/>
    </ligand>
</feature>
<dbReference type="PANTHER" id="PTHR11728:SF1">
    <property type="entry name" value="GLYCEROL-3-PHOSPHATE DEHYDROGENASE [NAD(+)] 2, CHLOROPLASTIC"/>
    <property type="match status" value="1"/>
</dbReference>
<dbReference type="EC" id="1.1.1.94" evidence="10 13"/>
<dbReference type="AlphaFoldDB" id="A0A4R3KKV6"/>
<feature type="binding site" evidence="16">
    <location>
        <begin position="11"/>
        <end position="16"/>
    </location>
    <ligand>
        <name>NAD(+)</name>
        <dbReference type="ChEBI" id="CHEBI:57540"/>
    </ligand>
</feature>
<evidence type="ECO:0000256" key="12">
    <source>
        <dbReference type="ARBA" id="ARBA00080511"/>
    </source>
</evidence>
<evidence type="ECO:0000256" key="13">
    <source>
        <dbReference type="HAMAP-Rule" id="MF_00394"/>
    </source>
</evidence>
<evidence type="ECO:0000256" key="4">
    <source>
        <dbReference type="ARBA" id="ARBA00023002"/>
    </source>
</evidence>
<dbReference type="PANTHER" id="PTHR11728">
    <property type="entry name" value="GLYCEROL-3-PHOSPHATE DEHYDROGENASE"/>
    <property type="match status" value="1"/>
</dbReference>
<evidence type="ECO:0000256" key="9">
    <source>
        <dbReference type="ARBA" id="ARBA00052716"/>
    </source>
</evidence>
<comment type="pathway">
    <text evidence="13">Membrane lipid metabolism; glycerophospholipid metabolism.</text>
</comment>
<evidence type="ECO:0000256" key="17">
    <source>
        <dbReference type="RuleBase" id="RU000437"/>
    </source>
</evidence>
<evidence type="ECO:0000256" key="3">
    <source>
        <dbReference type="ARBA" id="ARBA00022857"/>
    </source>
</evidence>
<dbReference type="GO" id="GO:0141152">
    <property type="term" value="F:glycerol-3-phosphate dehydrogenase (NAD+) activity"/>
    <property type="evidence" value="ECO:0007669"/>
    <property type="project" value="RHEA"/>
</dbReference>
<dbReference type="InterPro" id="IPR006109">
    <property type="entry name" value="G3P_DH_NAD-dep_C"/>
</dbReference>
<keyword evidence="4 13" id="KW-0560">Oxidoreductase</keyword>
<evidence type="ECO:0000259" key="18">
    <source>
        <dbReference type="Pfam" id="PF01210"/>
    </source>
</evidence>
<dbReference type="GO" id="GO:0005829">
    <property type="term" value="C:cytosol"/>
    <property type="evidence" value="ECO:0007669"/>
    <property type="project" value="TreeGrafter"/>
</dbReference>
<protein>
    <recommendedName>
        <fullName evidence="11 13">Glycerol-3-phosphate dehydrogenase [NAD(P)+]</fullName>
        <ecNumber evidence="10 13">1.1.1.94</ecNumber>
    </recommendedName>
    <alternativeName>
        <fullName evidence="13">NAD(P)(+)-dependent glycerol-3-phosphate dehydrogenase</fullName>
    </alternativeName>
    <alternativeName>
        <fullName evidence="12 13">NAD(P)H-dependent dihydroxyacetone-phosphate reductase</fullName>
    </alternativeName>
</protein>
<keyword evidence="21" id="KW-1185">Reference proteome</keyword>
<feature type="binding site" evidence="13">
    <location>
        <position position="259"/>
    </location>
    <ligand>
        <name>sn-glycerol 3-phosphate</name>
        <dbReference type="ChEBI" id="CHEBI:57597"/>
    </ligand>
</feature>
<comment type="similarity">
    <text evidence="1 13 17">Belongs to the NAD-dependent glycerol-3-phosphate dehydrogenase family.</text>
</comment>
<dbReference type="PROSITE" id="PS00957">
    <property type="entry name" value="NAD_G3PDH"/>
    <property type="match status" value="1"/>
</dbReference>
<name>A0A4R3KKV6_9BACI</name>
<feature type="domain" description="Glycerol-3-phosphate dehydrogenase NAD-dependent N-terminal" evidence="18">
    <location>
        <begin position="7"/>
        <end position="163"/>
    </location>
</feature>
<keyword evidence="3 13" id="KW-0521">NADP</keyword>
<feature type="binding site" evidence="13">
    <location>
        <position position="140"/>
    </location>
    <ligand>
        <name>sn-glycerol 3-phosphate</name>
        <dbReference type="ChEBI" id="CHEBI:57597"/>
    </ligand>
</feature>
<evidence type="ECO:0000256" key="10">
    <source>
        <dbReference type="ARBA" id="ARBA00066687"/>
    </source>
</evidence>
<comment type="catalytic activity">
    <reaction evidence="13">
        <text>sn-glycerol 3-phosphate + NAD(+) = dihydroxyacetone phosphate + NADH + H(+)</text>
        <dbReference type="Rhea" id="RHEA:11092"/>
        <dbReference type="ChEBI" id="CHEBI:15378"/>
        <dbReference type="ChEBI" id="CHEBI:57540"/>
        <dbReference type="ChEBI" id="CHEBI:57597"/>
        <dbReference type="ChEBI" id="CHEBI:57642"/>
        <dbReference type="ChEBI" id="CHEBI:57945"/>
        <dbReference type="EC" id="1.1.1.94"/>
    </reaction>
</comment>
<proteinExistence type="inferred from homology"/>
<dbReference type="PIRSF" id="PIRSF000114">
    <property type="entry name" value="Glycerol-3-P_dh"/>
    <property type="match status" value="1"/>
</dbReference>
<dbReference type="Proteomes" id="UP000295788">
    <property type="component" value="Unassembled WGS sequence"/>
</dbReference>
<dbReference type="GO" id="GO:0051287">
    <property type="term" value="F:NAD binding"/>
    <property type="evidence" value="ECO:0007669"/>
    <property type="project" value="InterPro"/>
</dbReference>
<evidence type="ECO:0000256" key="11">
    <source>
        <dbReference type="ARBA" id="ARBA00069372"/>
    </source>
</evidence>
<evidence type="ECO:0000256" key="15">
    <source>
        <dbReference type="PIRSR" id="PIRSR000114-2"/>
    </source>
</evidence>
<dbReference type="InterPro" id="IPR036291">
    <property type="entry name" value="NAD(P)-bd_dom_sf"/>
</dbReference>
<evidence type="ECO:0000313" key="21">
    <source>
        <dbReference type="Proteomes" id="UP000295788"/>
    </source>
</evidence>
<dbReference type="PRINTS" id="PR00077">
    <property type="entry name" value="GPDHDRGNASE"/>
</dbReference>
<feature type="binding site" evidence="13">
    <location>
        <position position="109"/>
    </location>
    <ligand>
        <name>NADPH</name>
        <dbReference type="ChEBI" id="CHEBI:57783"/>
    </ligand>
</feature>
<evidence type="ECO:0000256" key="2">
    <source>
        <dbReference type="ARBA" id="ARBA00022516"/>
    </source>
</evidence>
<keyword evidence="13" id="KW-0963">Cytoplasm</keyword>
<comment type="catalytic activity">
    <reaction evidence="9">
        <text>sn-glycerol 3-phosphate + NADP(+) = dihydroxyacetone phosphate + NADPH + H(+)</text>
        <dbReference type="Rhea" id="RHEA:11096"/>
        <dbReference type="ChEBI" id="CHEBI:15378"/>
        <dbReference type="ChEBI" id="CHEBI:57597"/>
        <dbReference type="ChEBI" id="CHEBI:57642"/>
        <dbReference type="ChEBI" id="CHEBI:57783"/>
        <dbReference type="ChEBI" id="CHEBI:58349"/>
        <dbReference type="EC" id="1.1.1.94"/>
    </reaction>
    <physiologicalReaction direction="right-to-left" evidence="9">
        <dbReference type="Rhea" id="RHEA:11098"/>
    </physiologicalReaction>
</comment>
<feature type="binding site" evidence="13">
    <location>
        <position position="285"/>
    </location>
    <ligand>
        <name>NADPH</name>
        <dbReference type="ChEBI" id="CHEBI:57783"/>
    </ligand>
</feature>
<dbReference type="Pfam" id="PF01210">
    <property type="entry name" value="NAD_Gly3P_dh_N"/>
    <property type="match status" value="1"/>
</dbReference>
<dbReference type="NCBIfam" id="NF000940">
    <property type="entry name" value="PRK00094.1-2"/>
    <property type="match status" value="1"/>
</dbReference>
<evidence type="ECO:0000256" key="1">
    <source>
        <dbReference type="ARBA" id="ARBA00011009"/>
    </source>
</evidence>
<feature type="binding site" evidence="13">
    <location>
        <position position="260"/>
    </location>
    <ligand>
        <name>sn-glycerol 3-phosphate</name>
        <dbReference type="ChEBI" id="CHEBI:57597"/>
    </ligand>
</feature>
<dbReference type="OrthoDB" id="9812273at2"/>
<comment type="caution">
    <text evidence="20">The sequence shown here is derived from an EMBL/GenBank/DDBJ whole genome shotgun (WGS) entry which is preliminary data.</text>
</comment>
<comment type="function">
    <text evidence="13">Catalyzes the reduction of the glycolytic intermediate dihydroxyacetone phosphate (DHAP) to sn-glycerol 3-phosphate (G3P), the key precursor for phospholipid synthesis.</text>
</comment>
<feature type="binding site" evidence="13">
    <location>
        <position position="14"/>
    </location>
    <ligand>
        <name>NADPH</name>
        <dbReference type="ChEBI" id="CHEBI:57783"/>
    </ligand>
</feature>
<evidence type="ECO:0000259" key="19">
    <source>
        <dbReference type="Pfam" id="PF07479"/>
    </source>
</evidence>
<evidence type="ECO:0000256" key="6">
    <source>
        <dbReference type="ARBA" id="ARBA00023098"/>
    </source>
</evidence>
<feature type="binding site" evidence="13">
    <location>
        <position position="109"/>
    </location>
    <ligand>
        <name>sn-glycerol 3-phosphate</name>
        <dbReference type="ChEBI" id="CHEBI:57597"/>
    </ligand>
</feature>